<feature type="region of interest" description="Disordered" evidence="1">
    <location>
        <begin position="141"/>
        <end position="167"/>
    </location>
</feature>
<organism evidence="2">
    <name type="scientific">Mus musculus</name>
    <name type="common">Mouse</name>
    <dbReference type="NCBI Taxonomy" id="10090"/>
    <lineage>
        <taxon>Eukaryota</taxon>
        <taxon>Metazoa</taxon>
        <taxon>Chordata</taxon>
        <taxon>Craniata</taxon>
        <taxon>Vertebrata</taxon>
        <taxon>Euteleostomi</taxon>
        <taxon>Mammalia</taxon>
        <taxon>Eutheria</taxon>
        <taxon>Euarchontoglires</taxon>
        <taxon>Glires</taxon>
        <taxon>Rodentia</taxon>
        <taxon>Myomorpha</taxon>
        <taxon>Muroidea</taxon>
        <taxon>Muridae</taxon>
        <taxon>Murinae</taxon>
        <taxon>Mus</taxon>
        <taxon>Mus</taxon>
    </lineage>
</organism>
<feature type="region of interest" description="Disordered" evidence="1">
    <location>
        <begin position="1"/>
        <end position="58"/>
    </location>
</feature>
<sequence length="175" mass="19269">MHRGSCLRSLHSRTTPPPPTQRWKSPTCKNPKRRALPSNSSVSSVDGWTLPTSSSVPSASVPWLVQRGIMWDAPNEWDFFTQTEASCRRQGPQPTTADGPARPVCPHSPRTPRSSPQALYPFQLLPPCSWRTARRTPAGAQITPAMRSPCHPSQPARPPRDAAKARGTWISLTCT</sequence>
<protein>
    <submittedName>
        <fullName evidence="2">Polyhomeotic-like 2 (Drosophila)</fullName>
    </submittedName>
</protein>
<reference evidence="2" key="1">
    <citation type="submission" date="2009-01" db="EMBL/GenBank/DDBJ databases">
        <authorList>
            <person name="Kerry G."/>
        </authorList>
    </citation>
    <scope>NUCLEOTIDE SEQUENCE</scope>
</reference>
<name>B2KGX4_MOUSE</name>
<evidence type="ECO:0000313" key="2">
    <source>
        <dbReference type="EMBL" id="CAQ52294.1"/>
    </source>
</evidence>
<dbReference type="AlphaFoldDB" id="B2KGX4"/>
<feature type="compositionally biased region" description="Polar residues" evidence="1">
    <location>
        <begin position="37"/>
        <end position="52"/>
    </location>
</feature>
<evidence type="ECO:0000256" key="1">
    <source>
        <dbReference type="SAM" id="MobiDB-lite"/>
    </source>
</evidence>
<dbReference type="EMBL" id="CU467499">
    <property type="protein sequence ID" value="CAQ52294.1"/>
    <property type="molecule type" value="Genomic_DNA"/>
</dbReference>
<accession>B2KGX4</accession>
<feature type="region of interest" description="Disordered" evidence="1">
    <location>
        <begin position="83"/>
        <end position="117"/>
    </location>
</feature>
<proteinExistence type="predicted"/>
<gene>
    <name evidence="2" type="primary">Phc2</name>
    <name evidence="2" type="ORF">RP23-467J23.1-004</name>
</gene>